<dbReference type="Pfam" id="PF08244">
    <property type="entry name" value="Glyco_hydro_32C"/>
    <property type="match status" value="1"/>
</dbReference>
<dbReference type="AlphaFoldDB" id="A0A437KXQ5"/>
<keyword evidence="4 5" id="KW-0326">Glycosidase</keyword>
<dbReference type="Gene3D" id="2.115.10.20">
    <property type="entry name" value="Glycosyl hydrolase domain, family 43"/>
    <property type="match status" value="1"/>
</dbReference>
<evidence type="ECO:0000259" key="7">
    <source>
        <dbReference type="Pfam" id="PF08244"/>
    </source>
</evidence>
<sequence length="737" mass="84865">MLLSQLNLTKMKRIFPVLVILILFLSFTKESKPLYQWSFNSNKIKSTIEENTKTIYQINSNFETPEFVNGIENTGLRFDGYSTYIEGSLSSPLKLPITISVWVALETFPTDTASFFSIIEESSNPENWISASINKFGKPAIAIGINGEEKYYFAEHRLSKSKWFNVCLIINEGNVNLLINGEAILKIPLNKVTSQTTFNSLTIGKNAKEKYLDNLFPLTHINGIIDELKIWNEPLDSNYLIENEIGDKLNKKADLAIPSSRFKNDFNRPKYHLLPAANWTNETHGLIYYKGKYHIFNQKNGTNLFLGQINWGHFSSPDLVQWTEHKPVLTPEEGYDEIGIWSGHVVLDDKGVPLIMYTGGNEKEVGMCLAFPKDDNLIDWEKFSNNPVVKGPPKQYKRRDFRDPYIWKEKDVWYMIVGYGLIENDVQKGALLLYKSNDLKKWTYLHPLFKGNPETDHSGIFWEMPVFWKMNNKYILAVNPIPHDGKPAINLYWVGSFINEKFVPDHKLPKKLEVINRMLSPSVSLDKNGNTTAIAIIPDLITRELQLKHGWTHLFSIPRVWNLKNNEIYQTPHPSLIKLRDSLKVFENVNVNSSSNLKLGRGHQIEIMAEISPLQSEKFGFYIGKNQNNEEETKLSFDLKKNQLIIDQSNSSKIDLIEKRIEIGEINLKNRKTIKIHLFIDGSVVEGFINDKDAFTTRIFPKFANSNEIEIFLENGNILIKKLNFWKLKSSKNLTDF</sequence>
<dbReference type="InterPro" id="IPR001362">
    <property type="entry name" value="Glyco_hydro_32"/>
</dbReference>
<protein>
    <recommendedName>
        <fullName evidence="2">beta-fructofuranosidase</fullName>
        <ecNumber evidence="2">3.2.1.26</ecNumber>
    </recommendedName>
</protein>
<dbReference type="GO" id="GO:0004564">
    <property type="term" value="F:beta-fructofuranosidase activity"/>
    <property type="evidence" value="ECO:0007669"/>
    <property type="project" value="UniProtKB-EC"/>
</dbReference>
<gene>
    <name evidence="8" type="ORF">EOD40_06020</name>
</gene>
<dbReference type="GO" id="GO:0005975">
    <property type="term" value="P:carbohydrate metabolic process"/>
    <property type="evidence" value="ECO:0007669"/>
    <property type="project" value="InterPro"/>
</dbReference>
<dbReference type="Pfam" id="PF00251">
    <property type="entry name" value="Glyco_hydro_32N"/>
    <property type="match status" value="1"/>
</dbReference>
<evidence type="ECO:0000313" key="9">
    <source>
        <dbReference type="Proteomes" id="UP000285211"/>
    </source>
</evidence>
<evidence type="ECO:0000256" key="3">
    <source>
        <dbReference type="ARBA" id="ARBA00022801"/>
    </source>
</evidence>
<feature type="domain" description="Glycosyl hydrolase family 32 N-terminal" evidence="6">
    <location>
        <begin position="272"/>
        <end position="572"/>
    </location>
</feature>
<dbReference type="PANTHER" id="PTHR43101:SF1">
    <property type="entry name" value="BETA-FRUCTOSIDASE"/>
    <property type="match status" value="1"/>
</dbReference>
<evidence type="ECO:0000256" key="2">
    <source>
        <dbReference type="ARBA" id="ARBA00012758"/>
    </source>
</evidence>
<keyword evidence="9" id="KW-1185">Reference proteome</keyword>
<dbReference type="Gene3D" id="2.60.120.200">
    <property type="match status" value="1"/>
</dbReference>
<dbReference type="CDD" id="cd08996">
    <property type="entry name" value="GH32_FFase"/>
    <property type="match status" value="1"/>
</dbReference>
<reference evidence="8 9" key="1">
    <citation type="submission" date="2019-01" db="EMBL/GenBank/DDBJ databases">
        <authorList>
            <person name="Chen W.-M."/>
        </authorList>
    </citation>
    <scope>NUCLEOTIDE SEQUENCE [LARGE SCALE GENOMIC DNA]</scope>
    <source>
        <strain evidence="8 9">BBQ-12</strain>
    </source>
</reference>
<dbReference type="InterPro" id="IPR023296">
    <property type="entry name" value="Glyco_hydro_beta-prop_sf"/>
</dbReference>
<comment type="caution">
    <text evidence="8">The sequence shown here is derived from an EMBL/GenBank/DDBJ whole genome shotgun (WGS) entry which is preliminary data.</text>
</comment>
<evidence type="ECO:0000256" key="1">
    <source>
        <dbReference type="ARBA" id="ARBA00009902"/>
    </source>
</evidence>
<dbReference type="OrthoDB" id="9759709at2"/>
<dbReference type="InterPro" id="IPR013189">
    <property type="entry name" value="Glyco_hydro_32_C"/>
</dbReference>
<comment type="similarity">
    <text evidence="1 5">Belongs to the glycosyl hydrolase 32 family.</text>
</comment>
<dbReference type="EC" id="3.2.1.26" evidence="2"/>
<dbReference type="InterPro" id="IPR013320">
    <property type="entry name" value="ConA-like_dom_sf"/>
</dbReference>
<evidence type="ECO:0000256" key="4">
    <source>
        <dbReference type="ARBA" id="ARBA00023295"/>
    </source>
</evidence>
<name>A0A437KXQ5_9FLAO</name>
<keyword evidence="3 5" id="KW-0378">Hydrolase</keyword>
<dbReference type="SUPFAM" id="SSF75005">
    <property type="entry name" value="Arabinanase/levansucrase/invertase"/>
    <property type="match status" value="1"/>
</dbReference>
<dbReference type="Proteomes" id="UP000285211">
    <property type="component" value="Unassembled WGS sequence"/>
</dbReference>
<organism evidence="8 9">
    <name type="scientific">Flavobacterium sufflavum</name>
    <dbReference type="NCBI Taxonomy" id="1921138"/>
    <lineage>
        <taxon>Bacteria</taxon>
        <taxon>Pseudomonadati</taxon>
        <taxon>Bacteroidota</taxon>
        <taxon>Flavobacteriia</taxon>
        <taxon>Flavobacteriales</taxon>
        <taxon>Flavobacteriaceae</taxon>
        <taxon>Flavobacterium</taxon>
    </lineage>
</organism>
<proteinExistence type="inferred from homology"/>
<dbReference type="Pfam" id="PF13385">
    <property type="entry name" value="Laminin_G_3"/>
    <property type="match status" value="1"/>
</dbReference>
<evidence type="ECO:0000313" key="8">
    <source>
        <dbReference type="EMBL" id="RVT77364.1"/>
    </source>
</evidence>
<feature type="domain" description="Glycosyl hydrolase family 32 C-terminal" evidence="7">
    <location>
        <begin position="578"/>
        <end position="727"/>
    </location>
</feature>
<dbReference type="SMART" id="SM00640">
    <property type="entry name" value="Glyco_32"/>
    <property type="match status" value="1"/>
</dbReference>
<dbReference type="InterPro" id="IPR051214">
    <property type="entry name" value="GH32_Enzymes"/>
</dbReference>
<dbReference type="EMBL" id="SACJ01000003">
    <property type="protein sequence ID" value="RVT77364.1"/>
    <property type="molecule type" value="Genomic_DNA"/>
</dbReference>
<accession>A0A437KXQ5</accession>
<evidence type="ECO:0000256" key="5">
    <source>
        <dbReference type="RuleBase" id="RU362110"/>
    </source>
</evidence>
<evidence type="ECO:0000259" key="6">
    <source>
        <dbReference type="Pfam" id="PF00251"/>
    </source>
</evidence>
<dbReference type="SUPFAM" id="SSF49899">
    <property type="entry name" value="Concanavalin A-like lectins/glucanases"/>
    <property type="match status" value="2"/>
</dbReference>
<dbReference type="Gene3D" id="2.60.120.560">
    <property type="entry name" value="Exo-inulinase, domain 1"/>
    <property type="match status" value="1"/>
</dbReference>
<dbReference type="InterPro" id="IPR013148">
    <property type="entry name" value="Glyco_hydro_32_N"/>
</dbReference>
<dbReference type="PANTHER" id="PTHR43101">
    <property type="entry name" value="BETA-FRUCTOSIDASE"/>
    <property type="match status" value="1"/>
</dbReference>